<gene>
    <name evidence="7" type="ORF">JOF46_000610</name>
</gene>
<dbReference type="PANTHER" id="PTHR23501:SF154">
    <property type="entry name" value="MULTIDRUG-EFFLUX TRANSPORTER RV1634-RELATED"/>
    <property type="match status" value="1"/>
</dbReference>
<evidence type="ECO:0000256" key="4">
    <source>
        <dbReference type="ARBA" id="ARBA00023136"/>
    </source>
</evidence>
<feature type="transmembrane region" description="Helical" evidence="5">
    <location>
        <begin position="333"/>
        <end position="353"/>
    </location>
</feature>
<keyword evidence="2 5" id="KW-0812">Transmembrane</keyword>
<comment type="subcellular location">
    <subcellularLocation>
        <location evidence="1">Cell membrane</location>
        <topology evidence="1">Multi-pass membrane protein</topology>
    </subcellularLocation>
</comment>
<dbReference type="Gene3D" id="1.20.1720.10">
    <property type="entry name" value="Multidrug resistance protein D"/>
    <property type="match status" value="1"/>
</dbReference>
<dbReference type="EMBL" id="JAGIOE010000001">
    <property type="protein sequence ID" value="MBP2372698.1"/>
    <property type="molecule type" value="Genomic_DNA"/>
</dbReference>
<proteinExistence type="predicted"/>
<feature type="transmembrane region" description="Helical" evidence="5">
    <location>
        <begin position="90"/>
        <end position="110"/>
    </location>
</feature>
<dbReference type="InterPro" id="IPR020846">
    <property type="entry name" value="MFS_dom"/>
</dbReference>
<keyword evidence="8" id="KW-1185">Reference proteome</keyword>
<feature type="transmembrane region" description="Helical" evidence="5">
    <location>
        <begin position="238"/>
        <end position="257"/>
    </location>
</feature>
<feature type="domain" description="Major facilitator superfamily (MFS) profile" evidence="6">
    <location>
        <begin position="24"/>
        <end position="454"/>
    </location>
</feature>
<feature type="transmembrane region" description="Helical" evidence="5">
    <location>
        <begin position="122"/>
        <end position="140"/>
    </location>
</feature>
<accession>A0ABS4W9U9</accession>
<reference evidence="7 8" key="1">
    <citation type="submission" date="2021-03" db="EMBL/GenBank/DDBJ databases">
        <title>Sequencing the genomes of 1000 actinobacteria strains.</title>
        <authorList>
            <person name="Klenk H.-P."/>
        </authorList>
    </citation>
    <scope>NUCLEOTIDE SEQUENCE [LARGE SCALE GENOMIC DNA]</scope>
    <source>
        <strain evidence="7 8">DSM 15454</strain>
    </source>
</reference>
<feature type="transmembrane region" description="Helical" evidence="5">
    <location>
        <begin position="214"/>
        <end position="232"/>
    </location>
</feature>
<feature type="transmembrane region" description="Helical" evidence="5">
    <location>
        <begin position="58"/>
        <end position="78"/>
    </location>
</feature>
<feature type="transmembrane region" description="Helical" evidence="5">
    <location>
        <begin position="269"/>
        <end position="293"/>
    </location>
</feature>
<dbReference type="Pfam" id="PF07690">
    <property type="entry name" value="MFS_1"/>
    <property type="match status" value="1"/>
</dbReference>
<keyword evidence="4 5" id="KW-0472">Membrane</keyword>
<evidence type="ECO:0000256" key="5">
    <source>
        <dbReference type="SAM" id="Phobius"/>
    </source>
</evidence>
<dbReference type="PRINTS" id="PR01036">
    <property type="entry name" value="TCRTETB"/>
</dbReference>
<feature type="transmembrane region" description="Helical" evidence="5">
    <location>
        <begin position="428"/>
        <end position="446"/>
    </location>
</feature>
<organism evidence="7 8">
    <name type="scientific">Paeniglutamicibacter psychrophenolicus</name>
    <dbReference type="NCBI Taxonomy" id="257454"/>
    <lineage>
        <taxon>Bacteria</taxon>
        <taxon>Bacillati</taxon>
        <taxon>Actinomycetota</taxon>
        <taxon>Actinomycetes</taxon>
        <taxon>Micrococcales</taxon>
        <taxon>Micrococcaceae</taxon>
        <taxon>Paeniglutamicibacter</taxon>
    </lineage>
</organism>
<dbReference type="RefSeq" id="WP_209905976.1">
    <property type="nucleotide sequence ID" value="NZ_BAAAMI010000019.1"/>
</dbReference>
<evidence type="ECO:0000313" key="8">
    <source>
        <dbReference type="Proteomes" id="UP000766570"/>
    </source>
</evidence>
<dbReference type="InterPro" id="IPR011701">
    <property type="entry name" value="MFS"/>
</dbReference>
<dbReference type="PROSITE" id="PS50850">
    <property type="entry name" value="MFS"/>
    <property type="match status" value="1"/>
</dbReference>
<feature type="transmembrane region" description="Helical" evidence="5">
    <location>
        <begin position="399"/>
        <end position="422"/>
    </location>
</feature>
<feature type="transmembrane region" description="Helical" evidence="5">
    <location>
        <begin position="147"/>
        <end position="169"/>
    </location>
</feature>
<dbReference type="Gene3D" id="1.20.1250.20">
    <property type="entry name" value="MFS general substrate transporter like domains"/>
    <property type="match status" value="1"/>
</dbReference>
<dbReference type="SUPFAM" id="SSF103473">
    <property type="entry name" value="MFS general substrate transporter"/>
    <property type="match status" value="1"/>
</dbReference>
<sequence length="467" mass="47293">MSSQPNASASGSQAGLFSPQYRWVTAGMFALVFLVAFESLAVTTVMPLVSKELDGASLYALAFAAPMASGVIGMVAAGSYSDRHGPSVPLYASAALFVLGLLVCGVAPGMEVLVAGRLVQGLGGGGITVALYVVVARVFVPRLHPQIFAAFAAAWVVPSLVGPFAAGLVAQTIGWRWVFLGVVGLVVLAMAAVMPSVHAMGGGETPAADFSWRALGWAGLAAAAVLGMNLLARVPALGLVLMGIAVLVVLVAVRPLVPDRTLLAGRGLPATILVRGLAAAAFFGTEVYLPYLLMDRFDLSPAVAGLSLTGGAVCWSVGSAIQGRMGESLDNARAMFIGSALGVGAILLVLGTAAFHLPAIVAILAWAMGGGGMGLVYPRQNVHMIALSTTANQGFNSSALAVSDSLGSAMALAAGGLVFGAFSGNDSFVAVFLFTAAIGVALLVLTPRVRSGTEASPRLESIATLEP</sequence>
<dbReference type="Proteomes" id="UP000766570">
    <property type="component" value="Unassembled WGS sequence"/>
</dbReference>
<name>A0ABS4W9U9_9MICC</name>
<dbReference type="InterPro" id="IPR036259">
    <property type="entry name" value="MFS_trans_sf"/>
</dbReference>
<protein>
    <submittedName>
        <fullName evidence="7">MFS family permease</fullName>
    </submittedName>
</protein>
<dbReference type="PANTHER" id="PTHR23501">
    <property type="entry name" value="MAJOR FACILITATOR SUPERFAMILY"/>
    <property type="match status" value="1"/>
</dbReference>
<evidence type="ECO:0000256" key="3">
    <source>
        <dbReference type="ARBA" id="ARBA00022989"/>
    </source>
</evidence>
<evidence type="ECO:0000256" key="2">
    <source>
        <dbReference type="ARBA" id="ARBA00022692"/>
    </source>
</evidence>
<comment type="caution">
    <text evidence="7">The sequence shown here is derived from an EMBL/GenBank/DDBJ whole genome shotgun (WGS) entry which is preliminary data.</text>
</comment>
<evidence type="ECO:0000259" key="6">
    <source>
        <dbReference type="PROSITE" id="PS50850"/>
    </source>
</evidence>
<feature type="transmembrane region" description="Helical" evidence="5">
    <location>
        <begin position="21"/>
        <end position="46"/>
    </location>
</feature>
<feature type="transmembrane region" description="Helical" evidence="5">
    <location>
        <begin position="299"/>
        <end position="321"/>
    </location>
</feature>
<evidence type="ECO:0000313" key="7">
    <source>
        <dbReference type="EMBL" id="MBP2372698.1"/>
    </source>
</evidence>
<feature type="transmembrane region" description="Helical" evidence="5">
    <location>
        <begin position="359"/>
        <end position="378"/>
    </location>
</feature>
<keyword evidence="3 5" id="KW-1133">Transmembrane helix</keyword>
<evidence type="ECO:0000256" key="1">
    <source>
        <dbReference type="ARBA" id="ARBA00004651"/>
    </source>
</evidence>
<feature type="transmembrane region" description="Helical" evidence="5">
    <location>
        <begin position="175"/>
        <end position="193"/>
    </location>
</feature>